<proteinExistence type="predicted"/>
<organism evidence="1 2">
    <name type="scientific">Moniliophthora roreri</name>
    <name type="common">Frosty pod rot fungus</name>
    <name type="synonym">Monilia roreri</name>
    <dbReference type="NCBI Taxonomy" id="221103"/>
    <lineage>
        <taxon>Eukaryota</taxon>
        <taxon>Fungi</taxon>
        <taxon>Dikarya</taxon>
        <taxon>Basidiomycota</taxon>
        <taxon>Agaricomycotina</taxon>
        <taxon>Agaricomycetes</taxon>
        <taxon>Agaricomycetidae</taxon>
        <taxon>Agaricales</taxon>
        <taxon>Marasmiineae</taxon>
        <taxon>Marasmiaceae</taxon>
        <taxon>Moniliophthora</taxon>
    </lineage>
</organism>
<protein>
    <submittedName>
        <fullName evidence="1">Uncharacterized protein</fullName>
    </submittedName>
</protein>
<dbReference type="EMBL" id="LATX01002005">
    <property type="protein sequence ID" value="KTB35218.1"/>
    <property type="molecule type" value="Genomic_DNA"/>
</dbReference>
<evidence type="ECO:0000313" key="2">
    <source>
        <dbReference type="Proteomes" id="UP000054988"/>
    </source>
</evidence>
<sequence length="58" mass="6740">MKSKKARRPNGFLPKEEQELVDYFARSQKQEKAYALLEKRFVFDTAIEACPAPSSIYN</sequence>
<gene>
    <name evidence="1" type="ORF">WG66_12207</name>
</gene>
<comment type="caution">
    <text evidence="1">The sequence shown here is derived from an EMBL/GenBank/DDBJ whole genome shotgun (WGS) entry which is preliminary data.</text>
</comment>
<reference evidence="1 2" key="1">
    <citation type="submission" date="2015-12" db="EMBL/GenBank/DDBJ databases">
        <title>Draft genome sequence of Moniliophthora roreri, the causal agent of frosty pod rot of cacao.</title>
        <authorList>
            <person name="Aime M.C."/>
            <person name="Diaz-Valderrama J.R."/>
            <person name="Kijpornyongpan T."/>
            <person name="Phillips-Mora W."/>
        </authorList>
    </citation>
    <scope>NUCLEOTIDE SEQUENCE [LARGE SCALE GENOMIC DNA]</scope>
    <source>
        <strain evidence="1 2">MCA 2952</strain>
    </source>
</reference>
<dbReference type="AlphaFoldDB" id="A0A0W0FGD5"/>
<dbReference type="Proteomes" id="UP000054988">
    <property type="component" value="Unassembled WGS sequence"/>
</dbReference>
<accession>A0A0W0FGD5</accession>
<evidence type="ECO:0000313" key="1">
    <source>
        <dbReference type="EMBL" id="KTB35218.1"/>
    </source>
</evidence>
<name>A0A0W0FGD5_MONRR</name>